<protein>
    <recommendedName>
        <fullName evidence="3">t-SNARE coiled-coil homology domain-containing protein</fullName>
    </recommendedName>
</protein>
<dbReference type="GO" id="GO:0006406">
    <property type="term" value="P:mRNA export from nucleus"/>
    <property type="evidence" value="ECO:0007669"/>
    <property type="project" value="TreeGrafter"/>
</dbReference>
<dbReference type="PROSITE" id="PS50192">
    <property type="entry name" value="T_SNARE"/>
    <property type="match status" value="1"/>
</dbReference>
<feature type="compositionally biased region" description="Polar residues" evidence="2">
    <location>
        <begin position="318"/>
        <end position="332"/>
    </location>
</feature>
<dbReference type="InterPro" id="IPR000727">
    <property type="entry name" value="T_SNARE_dom"/>
</dbReference>
<gene>
    <name evidence="4" type="ORF">EZS28_012659</name>
</gene>
<feature type="compositionally biased region" description="Polar residues" evidence="2">
    <location>
        <begin position="467"/>
        <end position="490"/>
    </location>
</feature>
<feature type="region of interest" description="Disordered" evidence="2">
    <location>
        <begin position="409"/>
        <end position="438"/>
    </location>
</feature>
<feature type="compositionally biased region" description="Polar residues" evidence="2">
    <location>
        <begin position="246"/>
        <end position="269"/>
    </location>
</feature>
<evidence type="ECO:0000313" key="4">
    <source>
        <dbReference type="EMBL" id="KAA6391810.1"/>
    </source>
</evidence>
<reference evidence="4 5" key="1">
    <citation type="submission" date="2019-03" db="EMBL/GenBank/DDBJ databases">
        <title>Single cell metagenomics reveals metabolic interactions within the superorganism composed of flagellate Streblomastix strix and complex community of Bacteroidetes bacteria on its surface.</title>
        <authorList>
            <person name="Treitli S.C."/>
            <person name="Kolisko M."/>
            <person name="Husnik F."/>
            <person name="Keeling P."/>
            <person name="Hampl V."/>
        </authorList>
    </citation>
    <scope>NUCLEOTIDE SEQUENCE [LARGE SCALE GENOMIC DNA]</scope>
    <source>
        <strain evidence="4">ST1C</strain>
    </source>
</reference>
<dbReference type="Proteomes" id="UP000324800">
    <property type="component" value="Unassembled WGS sequence"/>
</dbReference>
<comment type="caution">
    <text evidence="4">The sequence shown here is derived from an EMBL/GenBank/DDBJ whole genome shotgun (WGS) entry which is preliminary data.</text>
</comment>
<name>A0A5J4WAL1_9EUKA</name>
<feature type="region of interest" description="Disordered" evidence="2">
    <location>
        <begin position="167"/>
        <end position="191"/>
    </location>
</feature>
<feature type="compositionally biased region" description="Polar residues" evidence="2">
    <location>
        <begin position="177"/>
        <end position="186"/>
    </location>
</feature>
<dbReference type="PANTHER" id="PTHR18898:SF2">
    <property type="entry name" value="NUCLEOPROTEIN TPR"/>
    <property type="match status" value="1"/>
</dbReference>
<feature type="region of interest" description="Disordered" evidence="2">
    <location>
        <begin position="318"/>
        <end position="394"/>
    </location>
</feature>
<dbReference type="GO" id="GO:0005643">
    <property type="term" value="C:nuclear pore"/>
    <property type="evidence" value="ECO:0007669"/>
    <property type="project" value="TreeGrafter"/>
</dbReference>
<dbReference type="PANTHER" id="PTHR18898">
    <property type="entry name" value="NUCLEOPROTEIN TPR-RELATED"/>
    <property type="match status" value="1"/>
</dbReference>
<feature type="region of interest" description="Disordered" evidence="2">
    <location>
        <begin position="460"/>
        <end position="512"/>
    </location>
</feature>
<dbReference type="AlphaFoldDB" id="A0A5J4WAL1"/>
<evidence type="ECO:0000256" key="1">
    <source>
        <dbReference type="SAM" id="Coils"/>
    </source>
</evidence>
<feature type="region of interest" description="Disordered" evidence="2">
    <location>
        <begin position="246"/>
        <end position="283"/>
    </location>
</feature>
<feature type="compositionally biased region" description="Basic and acidic residues" evidence="2">
    <location>
        <begin position="167"/>
        <end position="176"/>
    </location>
</feature>
<feature type="compositionally biased region" description="Low complexity" evidence="2">
    <location>
        <begin position="373"/>
        <end position="394"/>
    </location>
</feature>
<dbReference type="GO" id="GO:0017056">
    <property type="term" value="F:structural constituent of nuclear pore"/>
    <property type="evidence" value="ECO:0007669"/>
    <property type="project" value="TreeGrafter"/>
</dbReference>
<proteinExistence type="predicted"/>
<evidence type="ECO:0000313" key="5">
    <source>
        <dbReference type="Proteomes" id="UP000324800"/>
    </source>
</evidence>
<evidence type="ECO:0000256" key="2">
    <source>
        <dbReference type="SAM" id="MobiDB-lite"/>
    </source>
</evidence>
<accession>A0A5J4WAL1</accession>
<organism evidence="4 5">
    <name type="scientific">Streblomastix strix</name>
    <dbReference type="NCBI Taxonomy" id="222440"/>
    <lineage>
        <taxon>Eukaryota</taxon>
        <taxon>Metamonada</taxon>
        <taxon>Preaxostyla</taxon>
        <taxon>Oxymonadida</taxon>
        <taxon>Streblomastigidae</taxon>
        <taxon>Streblomastix</taxon>
    </lineage>
</organism>
<sequence>MNLESDKVRLQSALESSEKRVCALDIQCKEQQTEIVELKHNLEDQKNQNQRLSQDHGHLREEHSSLETRCGIIEKQLNEYQIRIMDAKQDIATAHERTKEHKKHEDQLIAQIKEFNKAQKKNERIIEEGNKNIKELCEKLEEAQQTSQKLNDELNSQDETITQLQERVKEKDDKIRQVNNDLSDQQRQNKKVVEDLERMDNECQKLEADNKKQKNLNNSLSMQLMNLNLQQNSLNRTLTGTVPSRAFPSSSLAPSQINSYIPSQSQNGYPQPPFISQQSIGQSNSNDIQGYGALIHSTYHRSQSPSLLGVSVGVQDKVNSGINSGRGSSPYTSQQQQSSQQQQQQSQFKHNPLPEMPPMPDLSILRMKADIPSQTQSSIQNQSSLQPQGSSSSLNRTITSQAQNIYNPLSNTDQVSSFTSAPSATSQRSNSSLHTGQLQGISSTGYTTGLPLSDNYIKIQQQKQQKESANSDPTQEQENNLSSYTRTRPPSASRGAPKISSIYSFKSAGSDE</sequence>
<dbReference type="EMBL" id="SNRW01002751">
    <property type="protein sequence ID" value="KAA6391810.1"/>
    <property type="molecule type" value="Genomic_DNA"/>
</dbReference>
<feature type="domain" description="T-SNARE coiled-coil homology" evidence="3">
    <location>
        <begin position="123"/>
        <end position="185"/>
    </location>
</feature>
<evidence type="ECO:0000259" key="3">
    <source>
        <dbReference type="PROSITE" id="PS50192"/>
    </source>
</evidence>
<keyword evidence="1" id="KW-0175">Coiled coil</keyword>
<feature type="compositionally biased region" description="Low complexity" evidence="2">
    <location>
        <begin position="333"/>
        <end position="347"/>
    </location>
</feature>
<feature type="coiled-coil region" evidence="1">
    <location>
        <begin position="28"/>
        <end position="97"/>
    </location>
</feature>